<dbReference type="RefSeq" id="WP_109608044.1">
    <property type="nucleotide sequence ID" value="NZ_QGHA01000003.1"/>
</dbReference>
<evidence type="ECO:0000259" key="1">
    <source>
        <dbReference type="PROSITE" id="PS51750"/>
    </source>
</evidence>
<evidence type="ECO:0000313" key="3">
    <source>
        <dbReference type="Proteomes" id="UP000245678"/>
    </source>
</evidence>
<sequence length="254" mass="29580">MQLGLHKFDDGSHHFADIRTIEIDGLIWFVGNDVARTLGYKSPNDAIRSHCKLNGTRKYRLPTNGGEQELTLVNEANIYRLIVKSQLESAEKFEVWLFEEVLPSIRKKGFYGKIDRSALPNFLERYKDNYHKIDKNYFSVITEMYGRLYSALEAVGYVIPDKGLHQKKMMPDISVGICFSAYLKEKNEIYYKQVKKYTHSFPDGRQVEANMYPIEALHLFIRYLHEVWIPTKAYGYFKGKDDLALDYLPKLLSA</sequence>
<dbReference type="PROSITE" id="PS51750">
    <property type="entry name" value="BRO_N"/>
    <property type="match status" value="1"/>
</dbReference>
<dbReference type="SMART" id="SM01040">
    <property type="entry name" value="Bro-N"/>
    <property type="match status" value="1"/>
</dbReference>
<protein>
    <submittedName>
        <fullName evidence="2">BRO family protein</fullName>
    </submittedName>
</protein>
<name>A0A316HED0_9SPHI</name>
<dbReference type="Proteomes" id="UP000245678">
    <property type="component" value="Unassembled WGS sequence"/>
</dbReference>
<dbReference type="PANTHER" id="PTHR36180:SF2">
    <property type="entry name" value="BRO FAMILY PROTEIN"/>
    <property type="match status" value="1"/>
</dbReference>
<dbReference type="InterPro" id="IPR003497">
    <property type="entry name" value="BRO_N_domain"/>
</dbReference>
<dbReference type="Pfam" id="PF02498">
    <property type="entry name" value="Bro-N"/>
    <property type="match status" value="1"/>
</dbReference>
<accession>A0A316HED0</accession>
<evidence type="ECO:0000313" key="2">
    <source>
        <dbReference type="EMBL" id="PWK78523.1"/>
    </source>
</evidence>
<comment type="caution">
    <text evidence="2">The sequence shown here is derived from an EMBL/GenBank/DDBJ whole genome shotgun (WGS) entry which is preliminary data.</text>
</comment>
<dbReference type="InterPro" id="IPR058744">
    <property type="entry name" value="BstA-like_C"/>
</dbReference>
<gene>
    <name evidence="2" type="ORF">LX99_02367</name>
</gene>
<keyword evidence="3" id="KW-1185">Reference proteome</keyword>
<feature type="domain" description="Bro-N" evidence="1">
    <location>
        <begin position="13"/>
        <end position="109"/>
    </location>
</feature>
<organism evidence="2 3">
    <name type="scientific">Mucilaginibacter oryzae</name>
    <dbReference type="NCBI Taxonomy" id="468058"/>
    <lineage>
        <taxon>Bacteria</taxon>
        <taxon>Pseudomonadati</taxon>
        <taxon>Bacteroidota</taxon>
        <taxon>Sphingobacteriia</taxon>
        <taxon>Sphingobacteriales</taxon>
        <taxon>Sphingobacteriaceae</taxon>
        <taxon>Mucilaginibacter</taxon>
    </lineage>
</organism>
<dbReference type="AlphaFoldDB" id="A0A316HED0"/>
<dbReference type="Pfam" id="PF26567">
    <property type="entry name" value="BstA_C"/>
    <property type="match status" value="1"/>
</dbReference>
<dbReference type="EMBL" id="QGHA01000003">
    <property type="protein sequence ID" value="PWK78523.1"/>
    <property type="molecule type" value="Genomic_DNA"/>
</dbReference>
<dbReference type="PANTHER" id="PTHR36180">
    <property type="entry name" value="DNA-BINDING PROTEIN-RELATED-RELATED"/>
    <property type="match status" value="1"/>
</dbReference>
<reference evidence="2 3" key="1">
    <citation type="submission" date="2018-05" db="EMBL/GenBank/DDBJ databases">
        <title>Genomic Encyclopedia of Archaeal and Bacterial Type Strains, Phase II (KMG-II): from individual species to whole genera.</title>
        <authorList>
            <person name="Goeker M."/>
        </authorList>
    </citation>
    <scope>NUCLEOTIDE SEQUENCE [LARGE SCALE GENOMIC DNA]</scope>
    <source>
        <strain evidence="2 3">DSM 19975</strain>
    </source>
</reference>
<proteinExistence type="predicted"/>